<evidence type="ECO:0000256" key="3">
    <source>
        <dbReference type="ARBA" id="ARBA00023004"/>
    </source>
</evidence>
<dbReference type="AlphaFoldDB" id="A0A848LJP2"/>
<dbReference type="GO" id="GO:0046872">
    <property type="term" value="F:metal ion binding"/>
    <property type="evidence" value="ECO:0007669"/>
    <property type="project" value="UniProtKB-KW"/>
</dbReference>
<dbReference type="PANTHER" id="PTHR40261">
    <property type="match status" value="1"/>
</dbReference>
<dbReference type="PROSITE" id="PS51296">
    <property type="entry name" value="RIESKE"/>
    <property type="match status" value="1"/>
</dbReference>
<protein>
    <submittedName>
        <fullName evidence="6">Rieske (2Fe-2S) protein</fullName>
    </submittedName>
</protein>
<keyword evidence="1" id="KW-0001">2Fe-2S</keyword>
<dbReference type="RefSeq" id="WP_169347243.1">
    <property type="nucleotide sequence ID" value="NZ_JABBJJ010000116.1"/>
</dbReference>
<evidence type="ECO:0000256" key="1">
    <source>
        <dbReference type="ARBA" id="ARBA00022714"/>
    </source>
</evidence>
<comment type="caution">
    <text evidence="6">The sequence shown here is derived from an EMBL/GenBank/DDBJ whole genome shotgun (WGS) entry which is preliminary data.</text>
</comment>
<dbReference type="Proteomes" id="UP000518300">
    <property type="component" value="Unassembled WGS sequence"/>
</dbReference>
<dbReference type="SUPFAM" id="SSF50022">
    <property type="entry name" value="ISP domain"/>
    <property type="match status" value="1"/>
</dbReference>
<dbReference type="Gene3D" id="2.102.10.10">
    <property type="entry name" value="Rieske [2Fe-2S] iron-sulphur domain"/>
    <property type="match status" value="1"/>
</dbReference>
<dbReference type="PANTHER" id="PTHR40261:SF1">
    <property type="entry name" value="RIESKE DOMAIN-CONTAINING PROTEIN"/>
    <property type="match status" value="1"/>
</dbReference>
<evidence type="ECO:0000313" key="7">
    <source>
        <dbReference type="Proteomes" id="UP000518300"/>
    </source>
</evidence>
<proteinExistence type="predicted"/>
<keyword evidence="7" id="KW-1185">Reference proteome</keyword>
<gene>
    <name evidence="6" type="ORF">HG543_24370</name>
</gene>
<dbReference type="InterPro" id="IPR036922">
    <property type="entry name" value="Rieske_2Fe-2S_sf"/>
</dbReference>
<keyword evidence="3" id="KW-0408">Iron</keyword>
<name>A0A848LJP2_9BACT</name>
<dbReference type="CDD" id="cd03467">
    <property type="entry name" value="Rieske"/>
    <property type="match status" value="1"/>
</dbReference>
<dbReference type="InterPro" id="IPR017941">
    <property type="entry name" value="Rieske_2Fe-2S"/>
</dbReference>
<dbReference type="Pfam" id="PF00355">
    <property type="entry name" value="Rieske"/>
    <property type="match status" value="1"/>
</dbReference>
<keyword evidence="2" id="KW-0479">Metal-binding</keyword>
<evidence type="ECO:0000256" key="2">
    <source>
        <dbReference type="ARBA" id="ARBA00022723"/>
    </source>
</evidence>
<accession>A0A848LJP2</accession>
<organism evidence="6 7">
    <name type="scientific">Pyxidicoccus fallax</name>
    <dbReference type="NCBI Taxonomy" id="394095"/>
    <lineage>
        <taxon>Bacteria</taxon>
        <taxon>Pseudomonadati</taxon>
        <taxon>Myxococcota</taxon>
        <taxon>Myxococcia</taxon>
        <taxon>Myxococcales</taxon>
        <taxon>Cystobacterineae</taxon>
        <taxon>Myxococcaceae</taxon>
        <taxon>Pyxidicoccus</taxon>
    </lineage>
</organism>
<feature type="domain" description="Rieske" evidence="5">
    <location>
        <begin position="21"/>
        <end position="124"/>
    </location>
</feature>
<evidence type="ECO:0000313" key="6">
    <source>
        <dbReference type="EMBL" id="NMO17967.1"/>
    </source>
</evidence>
<evidence type="ECO:0000259" key="5">
    <source>
        <dbReference type="PROSITE" id="PS51296"/>
    </source>
</evidence>
<reference evidence="6 7" key="1">
    <citation type="submission" date="2020-04" db="EMBL/GenBank/DDBJ databases">
        <title>Draft genome of Pyxidicoccus fallax type strain.</title>
        <authorList>
            <person name="Whitworth D.E."/>
        </authorList>
    </citation>
    <scope>NUCLEOTIDE SEQUENCE [LARGE SCALE GENOMIC DNA]</scope>
    <source>
        <strain evidence="6 7">DSM 14698</strain>
    </source>
</reference>
<dbReference type="EMBL" id="JABBJJ010000116">
    <property type="protein sequence ID" value="NMO17967.1"/>
    <property type="molecule type" value="Genomic_DNA"/>
</dbReference>
<evidence type="ECO:0000256" key="4">
    <source>
        <dbReference type="ARBA" id="ARBA00023014"/>
    </source>
</evidence>
<keyword evidence="4" id="KW-0411">Iron-sulfur</keyword>
<dbReference type="GO" id="GO:0051537">
    <property type="term" value="F:2 iron, 2 sulfur cluster binding"/>
    <property type="evidence" value="ECO:0007669"/>
    <property type="project" value="UniProtKB-KW"/>
</dbReference>
<sequence>MTDGEGARRERLTRTPPNVKLLPLAALQDPGARNLVLQIGDAYFHGFLVRQGDEVHGYVDRCPHAGLPLAQKLDDYLTPDKRLIACSWHGALFQPGDGLCVGGPCAGARLTPWPVKVEGGMVITA</sequence>